<dbReference type="RefSeq" id="WP_213101330.1">
    <property type="nucleotide sequence ID" value="NZ_JAGYPM010000001.1"/>
</dbReference>
<dbReference type="EMBL" id="JAGYPM010000001">
    <property type="protein sequence ID" value="MBS4189319.1"/>
    <property type="molecule type" value="Genomic_DNA"/>
</dbReference>
<reference evidence="2 3" key="1">
    <citation type="submission" date="2021-05" db="EMBL/GenBank/DDBJ databases">
        <title>Novel Bacillus species.</title>
        <authorList>
            <person name="Liu G."/>
        </authorList>
    </citation>
    <scope>NUCLEOTIDE SEQUENCE [LARGE SCALE GENOMIC DNA]</scope>
    <source>
        <strain evidence="2 3">FJAT-49705</strain>
    </source>
</reference>
<sequence>MASFPFLFILVIYLAIIGFIIWFCRNLIQAQRDRNQVLREISTKLDGTDFGKKEDQ</sequence>
<comment type="caution">
    <text evidence="2">The sequence shown here is derived from an EMBL/GenBank/DDBJ whole genome shotgun (WGS) entry which is preliminary data.</text>
</comment>
<keyword evidence="1" id="KW-0812">Transmembrane</keyword>
<evidence type="ECO:0008006" key="4">
    <source>
        <dbReference type="Google" id="ProtNLM"/>
    </source>
</evidence>
<keyword evidence="3" id="KW-1185">Reference proteome</keyword>
<evidence type="ECO:0000313" key="2">
    <source>
        <dbReference type="EMBL" id="MBS4189319.1"/>
    </source>
</evidence>
<feature type="transmembrane region" description="Helical" evidence="1">
    <location>
        <begin position="6"/>
        <end position="24"/>
    </location>
</feature>
<proteinExistence type="predicted"/>
<keyword evidence="1" id="KW-0472">Membrane</keyword>
<accession>A0ABS5NQY4</accession>
<evidence type="ECO:0000313" key="3">
    <source>
        <dbReference type="Proteomes" id="UP000681027"/>
    </source>
</evidence>
<dbReference type="Proteomes" id="UP000681027">
    <property type="component" value="Unassembled WGS sequence"/>
</dbReference>
<name>A0ABS5NQY4_9BACI</name>
<evidence type="ECO:0000256" key="1">
    <source>
        <dbReference type="SAM" id="Phobius"/>
    </source>
</evidence>
<keyword evidence="1" id="KW-1133">Transmembrane helix</keyword>
<organism evidence="2 3">
    <name type="scientific">Cytobacillus citreus</name>
    <dbReference type="NCBI Taxonomy" id="2833586"/>
    <lineage>
        <taxon>Bacteria</taxon>
        <taxon>Bacillati</taxon>
        <taxon>Bacillota</taxon>
        <taxon>Bacilli</taxon>
        <taxon>Bacillales</taxon>
        <taxon>Bacillaceae</taxon>
        <taxon>Cytobacillus</taxon>
    </lineage>
</organism>
<gene>
    <name evidence="2" type="ORF">KHA94_03665</name>
</gene>
<protein>
    <recommendedName>
        <fullName evidence="4">DUF4083 domain-containing protein</fullName>
    </recommendedName>
</protein>